<feature type="region of interest" description="Disordered" evidence="1">
    <location>
        <begin position="1"/>
        <end position="25"/>
    </location>
</feature>
<dbReference type="SUPFAM" id="SSF53300">
    <property type="entry name" value="vWA-like"/>
    <property type="match status" value="1"/>
</dbReference>
<dbReference type="InterPro" id="IPR002035">
    <property type="entry name" value="VWF_A"/>
</dbReference>
<gene>
    <name evidence="3" type="ORF">HK18_05070</name>
</gene>
<dbReference type="Pfam" id="PF06213">
    <property type="entry name" value="CobT"/>
    <property type="match status" value="1"/>
</dbReference>
<dbReference type="RefSeq" id="WP_086632758.1">
    <property type="nucleotide sequence ID" value="NZ_JOPB01000029.1"/>
</dbReference>
<feature type="compositionally biased region" description="Acidic residues" evidence="1">
    <location>
        <begin position="287"/>
        <end position="301"/>
    </location>
</feature>
<name>A0A251ZSK7_9PROT</name>
<evidence type="ECO:0000313" key="3">
    <source>
        <dbReference type="EMBL" id="OUI77650.1"/>
    </source>
</evidence>
<dbReference type="Gene3D" id="3.40.50.410">
    <property type="entry name" value="von Willebrand factor, type A domain"/>
    <property type="match status" value="1"/>
</dbReference>
<dbReference type="PANTHER" id="PTHR41248">
    <property type="entry name" value="NORD PROTEIN"/>
    <property type="match status" value="1"/>
</dbReference>
<reference evidence="4" key="1">
    <citation type="submission" date="2014-06" db="EMBL/GenBank/DDBJ databases">
        <authorList>
            <person name="Winans N.J."/>
            <person name="Newell P.D."/>
            <person name="Douglas A.E."/>
        </authorList>
    </citation>
    <scope>NUCLEOTIDE SEQUENCE [LARGE SCALE GENOMIC DNA]</scope>
    <source>
        <strain evidence="4">DmL_052</strain>
    </source>
</reference>
<dbReference type="PANTHER" id="PTHR41248:SF1">
    <property type="entry name" value="NORD PROTEIN"/>
    <property type="match status" value="1"/>
</dbReference>
<evidence type="ECO:0000313" key="4">
    <source>
        <dbReference type="Proteomes" id="UP000194946"/>
    </source>
</evidence>
<dbReference type="Proteomes" id="UP000194946">
    <property type="component" value="Unassembled WGS sequence"/>
</dbReference>
<sequence length="640" mass="72465">MSDETKIPPSATPIPPKKPDKNEYDPEKFKQATIGVIHALSGRQDASVYFYSGIMRQQSPQNTITPTNMHLPNPPDIHDPVMMNQLRGTADALALRLKYHNPKIHEATQPTISDAKVTFDALEQVRVEALGSRHMQGVAANLRFVQEYNSHAEGHARMDKAEQLSPQTALALLAREKLTGEPVPKASRRIVQLWRNRLTKSGEDALEQMLLNMNNQKEYAAASQQLLTAYQLLEDLEEKDQDSSNDQESNDQDSPDTAEDPSEDEQSEPQEQEQPEEQAQQLAQGMDSDDVSDADDGDGFETQDTPAGPKEGELPPLNEVEDAGYHIYTKRFDEVVSADQVCNAEELDFLRKQLDHQLQSMQNIIAKLANRLQRKLMAQQRRRWNFDQEEGLLDASKLPRIITNPMYSLSYKYEQETDFKDTVVTLLIDNSGSMRGKPITIAAMCGDILARTLERCAIKVEVLGFTTRAWKGGRSREDWLKNSKPAEPGRLNDLRHIIYKSADQPWRHARKNLGLMLQEGLLKENIDGESLHWAWQRLRVRPEKRKILMIISDGAPVDDSTLSSNNPEYLEAHLRRMIARIESQPDIELTAIGIGHDVTRYYQHAVTITNAEQLGGTMMQELAALFDPKGQKQRLHKEIS</sequence>
<dbReference type="InterPro" id="IPR006538">
    <property type="entry name" value="CobT"/>
</dbReference>
<proteinExistence type="predicted"/>
<dbReference type="InterPro" id="IPR036465">
    <property type="entry name" value="vWFA_dom_sf"/>
</dbReference>
<feature type="region of interest" description="Disordered" evidence="1">
    <location>
        <begin position="238"/>
        <end position="317"/>
    </location>
</feature>
<feature type="compositionally biased region" description="Acidic residues" evidence="1">
    <location>
        <begin position="238"/>
        <end position="276"/>
    </location>
</feature>
<organism evidence="3 4">
    <name type="scientific">Commensalibacter intestini</name>
    <dbReference type="NCBI Taxonomy" id="479936"/>
    <lineage>
        <taxon>Bacteria</taxon>
        <taxon>Pseudomonadati</taxon>
        <taxon>Pseudomonadota</taxon>
        <taxon>Alphaproteobacteria</taxon>
        <taxon>Acetobacterales</taxon>
        <taxon>Acetobacteraceae</taxon>
    </lineage>
</organism>
<evidence type="ECO:0000256" key="1">
    <source>
        <dbReference type="SAM" id="MobiDB-lite"/>
    </source>
</evidence>
<feature type="domain" description="VWFA" evidence="2">
    <location>
        <begin position="423"/>
        <end position="639"/>
    </location>
</feature>
<evidence type="ECO:0000259" key="2">
    <source>
        <dbReference type="PROSITE" id="PS50234"/>
    </source>
</evidence>
<dbReference type="Pfam" id="PF11775">
    <property type="entry name" value="CobT_C"/>
    <property type="match status" value="1"/>
</dbReference>
<dbReference type="AlphaFoldDB" id="A0A251ZSK7"/>
<dbReference type="EMBL" id="JOPB01000029">
    <property type="protein sequence ID" value="OUI77650.1"/>
    <property type="molecule type" value="Genomic_DNA"/>
</dbReference>
<protein>
    <submittedName>
        <fullName evidence="3">Cobalt chelatase</fullName>
    </submittedName>
</protein>
<dbReference type="InterPro" id="IPR025861">
    <property type="entry name" value="CobT_VWA_dom"/>
</dbReference>
<keyword evidence="4" id="KW-1185">Reference proteome</keyword>
<dbReference type="CDD" id="cd01454">
    <property type="entry name" value="vWA_norD_type"/>
    <property type="match status" value="1"/>
</dbReference>
<comment type="caution">
    <text evidence="3">The sequence shown here is derived from an EMBL/GenBank/DDBJ whole genome shotgun (WGS) entry which is preliminary data.</text>
</comment>
<accession>A0A251ZSK7</accession>
<dbReference type="GO" id="GO:0009236">
    <property type="term" value="P:cobalamin biosynthetic process"/>
    <property type="evidence" value="ECO:0007669"/>
    <property type="project" value="InterPro"/>
</dbReference>
<dbReference type="PROSITE" id="PS50234">
    <property type="entry name" value="VWFA"/>
    <property type="match status" value="1"/>
</dbReference>
<dbReference type="PIRSF" id="PIRSF031715">
    <property type="entry name" value="Cob_chel_CobT"/>
    <property type="match status" value="1"/>
</dbReference>
<dbReference type="InterPro" id="IPR051928">
    <property type="entry name" value="NorD/CobT"/>
</dbReference>